<feature type="non-terminal residue" evidence="19">
    <location>
        <position position="953"/>
    </location>
</feature>
<comment type="catalytic activity">
    <reaction evidence="15">
        <text>[protein]-peptidylproline (omega=180) = [protein]-peptidylproline (omega=0)</text>
        <dbReference type="Rhea" id="RHEA:16237"/>
        <dbReference type="Rhea" id="RHEA-COMP:10747"/>
        <dbReference type="Rhea" id="RHEA-COMP:10748"/>
        <dbReference type="ChEBI" id="CHEBI:83833"/>
        <dbReference type="ChEBI" id="CHEBI:83834"/>
        <dbReference type="EC" id="5.2.1.8"/>
    </reaction>
</comment>
<feature type="region of interest" description="Disordered" evidence="17">
    <location>
        <begin position="379"/>
        <end position="417"/>
    </location>
</feature>
<feature type="compositionally biased region" description="Polar residues" evidence="17">
    <location>
        <begin position="397"/>
        <end position="414"/>
    </location>
</feature>
<dbReference type="InterPro" id="IPR056598">
    <property type="entry name" value="FKBP-15_dom"/>
</dbReference>
<name>A0A8J4LJ08_APTPA</name>
<dbReference type="GO" id="GO:0003779">
    <property type="term" value="F:actin binding"/>
    <property type="evidence" value="ECO:0007669"/>
    <property type="project" value="UniProtKB-KW"/>
</dbReference>
<feature type="non-terminal residue" evidence="19">
    <location>
        <position position="1"/>
    </location>
</feature>
<keyword evidence="6" id="KW-0963">Cytoplasm</keyword>
<comment type="similarity">
    <text evidence="4">Belongs to the FKBP-type PPIase family.</text>
</comment>
<proteinExistence type="inferred from homology"/>
<feature type="region of interest" description="Disordered" evidence="17">
    <location>
        <begin position="292"/>
        <end position="342"/>
    </location>
</feature>
<evidence type="ECO:0000256" key="12">
    <source>
        <dbReference type="ARBA" id="ARBA00023203"/>
    </source>
</evidence>
<keyword evidence="5" id="KW-0813">Transport</keyword>
<reference evidence="19" key="1">
    <citation type="journal article" date="2019" name="Gigascience">
        <title>High-coverage genomes to elucidate the evolution of penguins.</title>
        <authorList>
            <person name="Pan H."/>
            <person name="Cole T.L."/>
            <person name="Bi X."/>
            <person name="Fang M."/>
            <person name="Zhou C."/>
            <person name="Yang Z."/>
            <person name="Ksepka D.T."/>
            <person name="Hart T."/>
            <person name="Bouzat J.L."/>
            <person name="Argilla L.S."/>
            <person name="Bertelsen M.F."/>
            <person name="Boersma P.D."/>
            <person name="Bost C.A."/>
            <person name="Cherel Y."/>
            <person name="Dann P."/>
            <person name="Fiddaman S.R."/>
            <person name="Howard P."/>
            <person name="Labuschagne K."/>
            <person name="Mattern T."/>
            <person name="Miller G."/>
            <person name="Parker P."/>
            <person name="Phillips R.A."/>
            <person name="Quillfeldt P."/>
            <person name="Ryan P.G."/>
            <person name="Taylor H."/>
            <person name="Thompson D.R."/>
            <person name="Young M.J."/>
            <person name="Ellegaard M.R."/>
            <person name="Gilbert M.T.P."/>
            <person name="Sinding M.S."/>
            <person name="Pacheco G."/>
            <person name="Shepherd L.D."/>
            <person name="Tennyson A.J.D."/>
            <person name="Grosser S."/>
            <person name="Kay E."/>
            <person name="Nupen L.J."/>
            <person name="Ellenberg U."/>
            <person name="Houston D.M."/>
            <person name="Reeve A.H."/>
            <person name="Johnson K."/>
            <person name="Masello J.F."/>
            <person name="Stracke T."/>
            <person name="McKinlay B."/>
            <person name="Borboroglu P.G."/>
            <person name="Zhang D.X."/>
            <person name="Zhang G."/>
        </authorList>
    </citation>
    <scope>NUCLEOTIDE SEQUENCE</scope>
    <source>
        <strain evidence="19">KP FORT 001</strain>
    </source>
</reference>
<evidence type="ECO:0000259" key="18">
    <source>
        <dbReference type="PROSITE" id="PS50059"/>
    </source>
</evidence>
<keyword evidence="13" id="KW-0966">Cell projection</keyword>
<keyword evidence="10" id="KW-0007">Acetylation</keyword>
<comment type="subunit">
    <text evidence="14">Interacts with WIP and actin. Interacts with TBC1D23.</text>
</comment>
<evidence type="ECO:0000313" key="19">
    <source>
        <dbReference type="EMBL" id="KAF1662950.1"/>
    </source>
</evidence>
<accession>A0A8J4LJ08</accession>
<evidence type="ECO:0000256" key="5">
    <source>
        <dbReference type="ARBA" id="ARBA00022448"/>
    </source>
</evidence>
<keyword evidence="12" id="KW-0009">Actin-binding</keyword>
<dbReference type="EC" id="5.2.1.8" evidence="15"/>
<organism evidence="19 20">
    <name type="scientific">Aptenodytes patagonicus</name>
    <name type="common">King penguin</name>
    <dbReference type="NCBI Taxonomy" id="9234"/>
    <lineage>
        <taxon>Eukaryota</taxon>
        <taxon>Metazoa</taxon>
        <taxon>Chordata</taxon>
        <taxon>Craniata</taxon>
        <taxon>Vertebrata</taxon>
        <taxon>Euteleostomi</taxon>
        <taxon>Archelosauria</taxon>
        <taxon>Archosauria</taxon>
        <taxon>Dinosauria</taxon>
        <taxon>Saurischia</taxon>
        <taxon>Theropoda</taxon>
        <taxon>Coelurosauria</taxon>
        <taxon>Aves</taxon>
        <taxon>Neognathae</taxon>
        <taxon>Neoaves</taxon>
        <taxon>Aequornithes</taxon>
        <taxon>Sphenisciformes</taxon>
        <taxon>Spheniscidae</taxon>
        <taxon>Aptenodytes</taxon>
    </lineage>
</organism>
<dbReference type="GO" id="GO:0006897">
    <property type="term" value="P:endocytosis"/>
    <property type="evidence" value="ECO:0007669"/>
    <property type="project" value="UniProtKB-KW"/>
</dbReference>
<dbReference type="FunFam" id="3.10.50.40:FF:000020">
    <property type="entry name" value="Peptidylprolyl isomerase"/>
    <property type="match status" value="1"/>
</dbReference>
<gene>
    <name evidence="19" type="primary">FKBP15</name>
    <name evidence="19" type="ORF">FQA23_0001465</name>
</gene>
<keyword evidence="11 16" id="KW-0175">Coiled coil</keyword>
<evidence type="ECO:0000256" key="11">
    <source>
        <dbReference type="ARBA" id="ARBA00023054"/>
    </source>
</evidence>
<keyword evidence="8" id="KW-0254">Endocytosis</keyword>
<evidence type="ECO:0000256" key="10">
    <source>
        <dbReference type="ARBA" id="ARBA00022990"/>
    </source>
</evidence>
<keyword evidence="15" id="KW-0413">Isomerase</keyword>
<feature type="coiled-coil region" evidence="16">
    <location>
        <begin position="815"/>
        <end position="849"/>
    </location>
</feature>
<evidence type="ECO:0000256" key="17">
    <source>
        <dbReference type="SAM" id="MobiDB-lite"/>
    </source>
</evidence>
<dbReference type="GO" id="GO:0003755">
    <property type="term" value="F:peptidyl-prolyl cis-trans isomerase activity"/>
    <property type="evidence" value="ECO:0007669"/>
    <property type="project" value="UniProtKB-KW"/>
</dbReference>
<evidence type="ECO:0000256" key="4">
    <source>
        <dbReference type="ARBA" id="ARBA00006577"/>
    </source>
</evidence>
<comment type="caution">
    <text evidence="19">The sequence shown here is derived from an EMBL/GenBank/DDBJ whole genome shotgun (WGS) entry which is preliminary data.</text>
</comment>
<feature type="coiled-coil region" evidence="16">
    <location>
        <begin position="565"/>
        <end position="790"/>
    </location>
</feature>
<evidence type="ECO:0000256" key="8">
    <source>
        <dbReference type="ARBA" id="ARBA00022583"/>
    </source>
</evidence>
<evidence type="ECO:0000256" key="3">
    <source>
        <dbReference type="ARBA" id="ARBA00004496"/>
    </source>
</evidence>
<dbReference type="Pfam" id="PF00254">
    <property type="entry name" value="FKBP_C"/>
    <property type="match status" value="1"/>
</dbReference>
<evidence type="ECO:0000256" key="9">
    <source>
        <dbReference type="ARBA" id="ARBA00022753"/>
    </source>
</evidence>
<sequence length="953" mass="105247">ARLASLFGLDQTVSSHGNEFFQYTAPKQPKKGQTAAGNSVSLTGVPAFYSSAGQAAQKAPVAPAASGAPSVFVATAVHAYRYTNGRYLKQGKYGAAVVGNHATKEYRILLYISQQQQIATARIHPGFILTVQPNNYSAFYDDERQNWSIMFESEKAAMDFSKQVCIAKCNSSPVLDSVLYQDLLLGEGQGVEAGDSLEIAYTGWLFQNNGLGQVFDSNVNKDKLLRLKLGSGKVIKGWEEGMMGMKKGGRRYLIIPPAWAYGAQGVAGRVPPDSTLVFEVEVRRVKLVKECSGSDGHSVSSRDSPAPSPVPNSDGFSADTGLLPPSTIPPKPGEPAVRAKSNSISEQLAVSVNPDVAKAKLISRMAKMGQPMLPFLAGTAGSQLDSSDSEIEDPNTLRGTAQPVASSSTRQSQPAHAVLPTVSTQVPQASGSTPPVSSAALIPATIQPHSAVPGGAQGFQAYPGMAFAYTQTAASASQLQPVGQMYPTPYQGTFKRTPGDVTSFLMTEARQHNTEIRMAVSKVVDKMDHLAAKVEELKKQNTGNSSLLPGISSVTMETSMIMSNIQRIIQENERLKQEIFEKSSRIEEQNEKISELIERNQRYVEQSNLLMEQRNHSLQTTNENTQARVLHAEQEKAKVAEELAAATAQVSQLQLELTAHQKKEMDLRKQLSAALQEAERHETQLNKLQAQLAELQEASEDTRTRFKAEKQSRKQLDMKITALEEELTDLKVEKDTLERNLAERKKKSLSERAQAEEEMEEIRRSHQQELDKLRQLLKKARTSTDQAAAEQLSLIQAELESQWEAKCERTLASAKEQHVRQYQEVCEQRDSLQQQLSQLEEKVKGCSLLLKLDSLKTTCVCLDLSFLHLEKYLMLRPVLHMLMNHIFVSCLALFQVKKIMNGVFQSLRGEFELEEIYSGRTVLGVVMNTIKTVTLQLLSRQQEKPDHDSKKEE</sequence>
<dbReference type="Pfam" id="PF23649">
    <property type="entry name" value="FKBP15"/>
    <property type="match status" value="1"/>
</dbReference>
<evidence type="ECO:0000256" key="7">
    <source>
        <dbReference type="ARBA" id="ARBA00022553"/>
    </source>
</evidence>
<dbReference type="AlphaFoldDB" id="A0A8J4LJ08"/>
<dbReference type="PROSITE" id="PS50059">
    <property type="entry name" value="FKBP_PPIASE"/>
    <property type="match status" value="1"/>
</dbReference>
<evidence type="ECO:0000256" key="15">
    <source>
        <dbReference type="PROSITE-ProRule" id="PRU00277"/>
    </source>
</evidence>
<dbReference type="GO" id="GO:0030426">
    <property type="term" value="C:growth cone"/>
    <property type="evidence" value="ECO:0007669"/>
    <property type="project" value="TreeGrafter"/>
</dbReference>
<dbReference type="PANTHER" id="PTHR44927:SF1">
    <property type="entry name" value="FK506-BINDING PROTEIN 15"/>
    <property type="match status" value="1"/>
</dbReference>
<dbReference type="Gene3D" id="3.10.50.40">
    <property type="match status" value="1"/>
</dbReference>
<evidence type="ECO:0000256" key="14">
    <source>
        <dbReference type="ARBA" id="ARBA00065657"/>
    </source>
</evidence>
<evidence type="ECO:0000256" key="16">
    <source>
        <dbReference type="SAM" id="Coils"/>
    </source>
</evidence>
<dbReference type="PANTHER" id="PTHR44927">
    <property type="entry name" value="FK506-BINDING PROTEIN 15"/>
    <property type="match status" value="1"/>
</dbReference>
<dbReference type="InterPro" id="IPR046357">
    <property type="entry name" value="PPIase_dom_sf"/>
</dbReference>
<feature type="domain" description="PPIase FKBP-type" evidence="18">
    <location>
        <begin position="194"/>
        <end position="286"/>
    </location>
</feature>
<dbReference type="InterPro" id="IPR001179">
    <property type="entry name" value="PPIase_FKBP_dom"/>
</dbReference>
<evidence type="ECO:0000256" key="2">
    <source>
        <dbReference type="ARBA" id="ARBA00004489"/>
    </source>
</evidence>
<comment type="subcellular location">
    <subcellularLocation>
        <location evidence="2">Cell projection</location>
        <location evidence="2">Axon</location>
    </subcellularLocation>
    <subcellularLocation>
        <location evidence="3">Cytoplasm</location>
    </subcellularLocation>
    <subcellularLocation>
        <location evidence="1">Early endosome</location>
    </subcellularLocation>
</comment>
<dbReference type="GO" id="GO:0005769">
    <property type="term" value="C:early endosome"/>
    <property type="evidence" value="ECO:0007669"/>
    <property type="project" value="UniProtKB-SubCell"/>
</dbReference>
<dbReference type="EMBL" id="VULM01007130">
    <property type="protein sequence ID" value="KAF1662950.1"/>
    <property type="molecule type" value="Genomic_DNA"/>
</dbReference>
<dbReference type="SUPFAM" id="SSF54534">
    <property type="entry name" value="FKBP-like"/>
    <property type="match status" value="1"/>
</dbReference>
<keyword evidence="20" id="KW-1185">Reference proteome</keyword>
<evidence type="ECO:0000256" key="6">
    <source>
        <dbReference type="ARBA" id="ARBA00022490"/>
    </source>
</evidence>
<dbReference type="Proteomes" id="UP000751161">
    <property type="component" value="Unassembled WGS sequence"/>
</dbReference>
<keyword evidence="9" id="KW-0967">Endosome</keyword>
<evidence type="ECO:0000313" key="20">
    <source>
        <dbReference type="Proteomes" id="UP000751161"/>
    </source>
</evidence>
<keyword evidence="15" id="KW-0697">Rotamase</keyword>
<evidence type="ECO:0000256" key="13">
    <source>
        <dbReference type="ARBA" id="ARBA00023273"/>
    </source>
</evidence>
<evidence type="ECO:0000256" key="1">
    <source>
        <dbReference type="ARBA" id="ARBA00004412"/>
    </source>
</evidence>
<keyword evidence="7" id="KW-0597">Phosphoprotein</keyword>
<protein>
    <recommendedName>
        <fullName evidence="15">peptidylprolyl isomerase</fullName>
        <ecNumber evidence="15">5.2.1.8</ecNumber>
    </recommendedName>
</protein>
<dbReference type="OrthoDB" id="77911at2759"/>